<dbReference type="InterPro" id="IPR020476">
    <property type="entry name" value="Nudix_hydrolase"/>
</dbReference>
<evidence type="ECO:0000313" key="6">
    <source>
        <dbReference type="Proteomes" id="UP001290455"/>
    </source>
</evidence>
<dbReference type="Gene3D" id="3.90.79.10">
    <property type="entry name" value="Nucleoside Triphosphate Pyrophosphohydrolase"/>
    <property type="match status" value="1"/>
</dbReference>
<dbReference type="InterPro" id="IPR014078">
    <property type="entry name" value="Nudix_YtkD"/>
</dbReference>
<keyword evidence="2 3" id="KW-0378">Hydrolase</keyword>
<dbReference type="SUPFAM" id="SSF55811">
    <property type="entry name" value="Nudix"/>
    <property type="match status" value="1"/>
</dbReference>
<dbReference type="InterPro" id="IPR015797">
    <property type="entry name" value="NUDIX_hydrolase-like_dom_sf"/>
</dbReference>
<dbReference type="PROSITE" id="PS51462">
    <property type="entry name" value="NUDIX"/>
    <property type="match status" value="1"/>
</dbReference>
<dbReference type="CDD" id="cd04665">
    <property type="entry name" value="NUDIX_RppH"/>
    <property type="match status" value="1"/>
</dbReference>
<evidence type="ECO:0000313" key="5">
    <source>
        <dbReference type="EMBL" id="MDZ5472610.1"/>
    </source>
</evidence>
<dbReference type="RefSeq" id="WP_322446906.1">
    <property type="nucleotide sequence ID" value="NZ_JAXOFX010000007.1"/>
</dbReference>
<evidence type="ECO:0000259" key="4">
    <source>
        <dbReference type="PROSITE" id="PS51462"/>
    </source>
</evidence>
<comment type="caution">
    <text evidence="5">The sequence shown here is derived from an EMBL/GenBank/DDBJ whole genome shotgun (WGS) entry which is preliminary data.</text>
</comment>
<protein>
    <submittedName>
        <fullName evidence="5">Nucleoside triphosphatase YtkD</fullName>
    </submittedName>
</protein>
<dbReference type="PANTHER" id="PTHR43736">
    <property type="entry name" value="ADP-RIBOSE PYROPHOSPHATASE"/>
    <property type="match status" value="1"/>
</dbReference>
<comment type="similarity">
    <text evidence="1 3">Belongs to the Nudix hydrolase family.</text>
</comment>
<proteinExistence type="inferred from homology"/>
<gene>
    <name evidence="5" type="primary">ytkD</name>
    <name evidence="5" type="ORF">SM124_12690</name>
</gene>
<dbReference type="Pfam" id="PF00293">
    <property type="entry name" value="NUDIX"/>
    <property type="match status" value="1"/>
</dbReference>
<dbReference type="Proteomes" id="UP001290455">
    <property type="component" value="Unassembled WGS sequence"/>
</dbReference>
<dbReference type="InterPro" id="IPR020084">
    <property type="entry name" value="NUDIX_hydrolase_CS"/>
</dbReference>
<reference evidence="5 6" key="1">
    <citation type="submission" date="2023-11" db="EMBL/GenBank/DDBJ databases">
        <title>Bacillus jintuensis, isolated from a mudflat on the Beibu Gulf coast.</title>
        <authorList>
            <person name="Li M."/>
        </authorList>
    </citation>
    <scope>NUCLEOTIDE SEQUENCE [LARGE SCALE GENOMIC DNA]</scope>
    <source>
        <strain evidence="5 6">31A1R</strain>
    </source>
</reference>
<evidence type="ECO:0000256" key="2">
    <source>
        <dbReference type="ARBA" id="ARBA00022801"/>
    </source>
</evidence>
<accession>A0ABU5IZL4</accession>
<feature type="domain" description="Nudix hydrolase" evidence="4">
    <location>
        <begin position="11"/>
        <end position="145"/>
    </location>
</feature>
<dbReference type="PRINTS" id="PR00502">
    <property type="entry name" value="NUDIXFAMILY"/>
</dbReference>
<organism evidence="5 6">
    <name type="scientific">Robertmurraya mangrovi</name>
    <dbReference type="NCBI Taxonomy" id="3098077"/>
    <lineage>
        <taxon>Bacteria</taxon>
        <taxon>Bacillati</taxon>
        <taxon>Bacillota</taxon>
        <taxon>Bacilli</taxon>
        <taxon>Bacillales</taxon>
        <taxon>Bacillaceae</taxon>
        <taxon>Robertmurraya</taxon>
    </lineage>
</organism>
<dbReference type="NCBIfam" id="TIGR02705">
    <property type="entry name" value="nudix_YtkD"/>
    <property type="match status" value="1"/>
</dbReference>
<name>A0ABU5IZL4_9BACI</name>
<evidence type="ECO:0000256" key="1">
    <source>
        <dbReference type="ARBA" id="ARBA00005582"/>
    </source>
</evidence>
<dbReference type="PANTHER" id="PTHR43736:SF1">
    <property type="entry name" value="DIHYDRONEOPTERIN TRIPHOSPHATE DIPHOSPHATASE"/>
    <property type="match status" value="1"/>
</dbReference>
<dbReference type="PROSITE" id="PS00893">
    <property type="entry name" value="NUDIX_BOX"/>
    <property type="match status" value="1"/>
</dbReference>
<dbReference type="InterPro" id="IPR000086">
    <property type="entry name" value="NUDIX_hydrolase_dom"/>
</dbReference>
<evidence type="ECO:0000256" key="3">
    <source>
        <dbReference type="RuleBase" id="RU003476"/>
    </source>
</evidence>
<dbReference type="EMBL" id="JAXOFX010000007">
    <property type="protein sequence ID" value="MDZ5472610.1"/>
    <property type="molecule type" value="Genomic_DNA"/>
</dbReference>
<keyword evidence="6" id="KW-1185">Reference proteome</keyword>
<sequence>MEIFKDSQGKTVHLSFKRDSFSQKPEHVLVICRYNGEWLLTKHKARGLEFPGGKRESNETLEAAAYREVKEETGAVLKDLIYIGEYEVKEEDYSFVKAIFYGVVDHLEIEQNYHETDGPVLVEDTLLETRFSSHYSFIMKDQVIEKSIHYIMEMCH</sequence>